<proteinExistence type="predicted"/>
<dbReference type="OMA" id="LQNKVCD"/>
<feature type="coiled-coil region" evidence="1">
    <location>
        <begin position="13"/>
        <end position="54"/>
    </location>
</feature>
<comment type="caution">
    <text evidence="2">The sequence shown here is derived from an EMBL/GenBank/DDBJ whole genome shotgun (WGS) entry which is preliminary data.</text>
</comment>
<dbReference type="RefSeq" id="XP_015659176.1">
    <property type="nucleotide sequence ID" value="XM_015801775.1"/>
</dbReference>
<feature type="coiled-coil region" evidence="1">
    <location>
        <begin position="79"/>
        <end position="187"/>
    </location>
</feature>
<dbReference type="Proteomes" id="UP000037923">
    <property type="component" value="Unassembled WGS sequence"/>
</dbReference>
<dbReference type="VEuPathDB" id="TriTrypDB:LpyrH10_07_0050"/>
<dbReference type="EMBL" id="LGTL01000007">
    <property type="protein sequence ID" value="KPA80736.1"/>
    <property type="molecule type" value="Genomic_DNA"/>
</dbReference>
<feature type="coiled-coil region" evidence="1">
    <location>
        <begin position="584"/>
        <end position="618"/>
    </location>
</feature>
<keyword evidence="3" id="KW-1185">Reference proteome</keyword>
<dbReference type="RefSeq" id="XP_015659175.1">
    <property type="nucleotide sequence ID" value="XM_015801774.1"/>
</dbReference>
<evidence type="ECO:0000313" key="3">
    <source>
        <dbReference type="Proteomes" id="UP000037923"/>
    </source>
</evidence>
<keyword evidence="1" id="KW-0175">Coiled coil</keyword>
<sequence length="915" mass="103976">MEKPSIKHLDFQLQREKARSRDLEVECKALHTQIAQLEQDKAGLRREKLVLSEEAKKISKLDDRVHLLQKDIESRDAIIASERAAAEQARAETEEVRNNANASIAQWVDAEKQWTSEQAALNEAAMQFRGKIEEMEASLHALKTEHAETTRLLDVERERAKKLTEARDALEAEVRSFHSQAEKLQTKICDLEQTIYKLDLAGDKQRETIDLKDTEIRTLEAALENEHRTVERMEQTISSLNDRINAVKMVSLGEKGENEKLQCDISDARKEIARLNLHVESLKRDANFSAQSQAGLQKALDEMREKCRMQQEDLKEKSVEIRRQELTISQLNAELKKSENQGGEWSFQNSSLEAELQRAKDALKTATSVTETFALEKDDLALKARQLQSIIESKDEEMVLLQNQSEEKVEVLTQDVRNLEKEVAARQGVINDLTEQLNSTSEKNAKYYAKVLEESEIAGKVRQELSQMLSHAHAKERELHFCNCVAEKSHLFSAWLSEWYAFPQTQTRALFDFWQNSQREAAEQRQQLFSLSQKMEEATRTISTQDEVVLQKERLITEMQQESARKAHEVEELAAMNAGNKACIEGLQAELNEATQRIDTLSREAELLNQQLIMKEAALSENDALRAETHSCALADLSAASDLQSCALNFCSEQADHLHSLWSSRVETLVDFFVTTLAGAHEEKTQLSLAKRQAESTCRELTAFVKEAKVAMSKGDNAVAEKQESLMSRITLLEGQRALSHREKEQATTQLSALLRRFEDEQKAHESFKRESQIMLEAEQAKSAAAEKNSAKLRAAINYEVSRKCEYKAALEEVKRRFGESEEMRVAESARALEAIKKANGESNYWVMCFDRLKKMVEQSRKSGKRLPSIDADTIHRLEEAKTSIAPMQAQDVNFAVSDAPKLKRLRDEATGASR</sequence>
<reference evidence="2 3" key="1">
    <citation type="submission" date="2015-07" db="EMBL/GenBank/DDBJ databases">
        <title>High-quality genome of monoxenous trypanosomatid Leptomonas pyrrhocoris.</title>
        <authorList>
            <person name="Flegontov P."/>
            <person name="Butenko A."/>
            <person name="Firsov S."/>
            <person name="Vlcek C."/>
            <person name="Logacheva M.D."/>
            <person name="Field M."/>
            <person name="Filatov D."/>
            <person name="Flegontova O."/>
            <person name="Gerasimov E."/>
            <person name="Jackson A.P."/>
            <person name="Kelly S."/>
            <person name="Opperdoes F."/>
            <person name="O'Reilly A."/>
            <person name="Votypka J."/>
            <person name="Yurchenko V."/>
            <person name="Lukes J."/>
        </authorList>
    </citation>
    <scope>NUCLEOTIDE SEQUENCE [LARGE SCALE GENOMIC DNA]</scope>
    <source>
        <strain evidence="2">H10</strain>
    </source>
</reference>
<evidence type="ECO:0000313" key="2">
    <source>
        <dbReference type="EMBL" id="KPA80736.1"/>
    </source>
</evidence>
<dbReference type="OrthoDB" id="271872at2759"/>
<dbReference type="AlphaFoldDB" id="A0A0M9G2C5"/>
<name>A0A0M9G2C5_LEPPY</name>
<evidence type="ECO:0000256" key="1">
    <source>
        <dbReference type="SAM" id="Coils"/>
    </source>
</evidence>
<accession>A0A0M9G2C5</accession>
<feature type="coiled-coil region" evidence="1">
    <location>
        <begin position="744"/>
        <end position="796"/>
    </location>
</feature>
<organism evidence="2 3">
    <name type="scientific">Leptomonas pyrrhocoris</name>
    <name type="common">Firebug parasite</name>
    <dbReference type="NCBI Taxonomy" id="157538"/>
    <lineage>
        <taxon>Eukaryota</taxon>
        <taxon>Discoba</taxon>
        <taxon>Euglenozoa</taxon>
        <taxon>Kinetoplastea</taxon>
        <taxon>Metakinetoplastina</taxon>
        <taxon>Trypanosomatida</taxon>
        <taxon>Trypanosomatidae</taxon>
        <taxon>Leishmaniinae</taxon>
        <taxon>Leptomonas</taxon>
    </lineage>
</organism>
<dbReference type="EMBL" id="LGTL01000007">
    <property type="protein sequence ID" value="KPA80737.1"/>
    <property type="molecule type" value="Genomic_DNA"/>
</dbReference>
<dbReference type="Gene3D" id="1.10.287.1490">
    <property type="match status" value="1"/>
</dbReference>
<gene>
    <name evidence="2" type="ORF">ABB37_04198</name>
</gene>
<protein>
    <submittedName>
        <fullName evidence="2">Uncharacterized protein</fullName>
    </submittedName>
</protein>
<dbReference type="GeneID" id="26904489"/>
<feature type="coiled-coil region" evidence="1">
    <location>
        <begin position="216"/>
        <end position="450"/>
    </location>
</feature>